<accession>A0A062VF20</accession>
<protein>
    <submittedName>
        <fullName evidence="1">Uncharacterized protein</fullName>
    </submittedName>
</protein>
<keyword evidence="2" id="KW-1185">Reference proteome</keyword>
<reference evidence="1 2" key="1">
    <citation type="journal article" date="2014" name="Antonie Van Leeuwenhoek">
        <title>Hyphomonas beringensis sp. nov. and Hyphomonas chukchiensis sp. nov., isolated from surface seawater of the Bering Sea and Chukchi Sea.</title>
        <authorList>
            <person name="Li C."/>
            <person name="Lai Q."/>
            <person name="Li G."/>
            <person name="Dong C."/>
            <person name="Wang J."/>
            <person name="Liao Y."/>
            <person name="Shao Z."/>
        </authorList>
    </citation>
    <scope>NUCLEOTIDE SEQUENCE [LARGE SCALE GENOMIC DNA]</scope>
    <source>
        <strain evidence="1 2">PS728</strain>
    </source>
</reference>
<evidence type="ECO:0000313" key="2">
    <source>
        <dbReference type="Proteomes" id="UP000027100"/>
    </source>
</evidence>
<dbReference type="EMBL" id="ARYM01000008">
    <property type="protein sequence ID" value="KCZ98911.1"/>
    <property type="molecule type" value="Genomic_DNA"/>
</dbReference>
<comment type="caution">
    <text evidence="1">The sequence shown here is derived from an EMBL/GenBank/DDBJ whole genome shotgun (WGS) entry which is preliminary data.</text>
</comment>
<name>A0A062VF20_9PROT</name>
<proteinExistence type="predicted"/>
<dbReference type="Proteomes" id="UP000027100">
    <property type="component" value="Unassembled WGS sequence"/>
</dbReference>
<evidence type="ECO:0000313" key="1">
    <source>
        <dbReference type="EMBL" id="KCZ98911.1"/>
    </source>
</evidence>
<organism evidence="1 2">
    <name type="scientific">Hyphomonas polymorpha PS728</name>
    <dbReference type="NCBI Taxonomy" id="1280954"/>
    <lineage>
        <taxon>Bacteria</taxon>
        <taxon>Pseudomonadati</taxon>
        <taxon>Pseudomonadota</taxon>
        <taxon>Alphaproteobacteria</taxon>
        <taxon>Hyphomonadales</taxon>
        <taxon>Hyphomonadaceae</taxon>
        <taxon>Hyphomonas</taxon>
    </lineage>
</organism>
<dbReference type="AlphaFoldDB" id="A0A062VF20"/>
<sequence>MTLRKARRALISGCKIRSAGPNFHINPIWDAIFGVKSHAFDALSLTHVQGASDSQRVWIAGTWQKATPGPFGSGVVKAELSSSTDTELAQT</sequence>
<gene>
    <name evidence="1" type="ORF">HPO_08424</name>
</gene>